<evidence type="ECO:0000259" key="1">
    <source>
        <dbReference type="Pfam" id="PF07085"/>
    </source>
</evidence>
<dbReference type="Pfam" id="PF07085">
    <property type="entry name" value="DRTGG"/>
    <property type="match status" value="1"/>
</dbReference>
<dbReference type="InterPro" id="IPR028979">
    <property type="entry name" value="Ser_kin/Pase_Hpr-like_N_sf"/>
</dbReference>
<accession>A0A9D1CQY5</accession>
<dbReference type="AlphaFoldDB" id="A0A9D1CQY5"/>
<evidence type="ECO:0000313" key="3">
    <source>
        <dbReference type="Proteomes" id="UP000886887"/>
    </source>
</evidence>
<name>A0A9D1CQY5_9FIRM</name>
<proteinExistence type="predicted"/>
<gene>
    <name evidence="2" type="ORF">IAB73_01855</name>
</gene>
<organism evidence="2 3">
    <name type="scientific">Candidatus Onthenecus intestinigallinarum</name>
    <dbReference type="NCBI Taxonomy" id="2840875"/>
    <lineage>
        <taxon>Bacteria</taxon>
        <taxon>Bacillati</taxon>
        <taxon>Bacillota</taxon>
        <taxon>Clostridia</taxon>
        <taxon>Eubacteriales</taxon>
        <taxon>Candidatus Onthenecus</taxon>
    </lineage>
</organism>
<sequence>MKTREIAQILSAEFLTEDNPAIDIRSACGSDMMSDVLAFVKDQTVLVTGLTNPHVIRTAEMLDVSCIVFCRGKKPDEEMLEMARERDIVVLSTRHTMYVACGLLYTNGIVGCESARR</sequence>
<protein>
    <recommendedName>
        <fullName evidence="1">DRTGG domain-containing protein</fullName>
    </recommendedName>
</protein>
<dbReference type="EMBL" id="DVFJ01000006">
    <property type="protein sequence ID" value="HIQ70939.1"/>
    <property type="molecule type" value="Genomic_DNA"/>
</dbReference>
<dbReference type="SUPFAM" id="SSF75138">
    <property type="entry name" value="HprK N-terminal domain-like"/>
    <property type="match status" value="1"/>
</dbReference>
<dbReference type="InterPro" id="IPR010766">
    <property type="entry name" value="DRTGG"/>
</dbReference>
<dbReference type="Proteomes" id="UP000886887">
    <property type="component" value="Unassembled WGS sequence"/>
</dbReference>
<reference evidence="2" key="2">
    <citation type="journal article" date="2021" name="PeerJ">
        <title>Extensive microbial diversity within the chicken gut microbiome revealed by metagenomics and culture.</title>
        <authorList>
            <person name="Gilroy R."/>
            <person name="Ravi A."/>
            <person name="Getino M."/>
            <person name="Pursley I."/>
            <person name="Horton D.L."/>
            <person name="Alikhan N.F."/>
            <person name="Baker D."/>
            <person name="Gharbi K."/>
            <person name="Hall N."/>
            <person name="Watson M."/>
            <person name="Adriaenssens E.M."/>
            <person name="Foster-Nyarko E."/>
            <person name="Jarju S."/>
            <person name="Secka A."/>
            <person name="Antonio M."/>
            <person name="Oren A."/>
            <person name="Chaudhuri R.R."/>
            <person name="La Ragione R."/>
            <person name="Hildebrand F."/>
            <person name="Pallen M.J."/>
        </authorList>
    </citation>
    <scope>NUCLEOTIDE SEQUENCE</scope>
    <source>
        <strain evidence="2">ChiSxjej2B14-6234</strain>
    </source>
</reference>
<feature type="domain" description="DRTGG" evidence="1">
    <location>
        <begin position="5"/>
        <end position="99"/>
    </location>
</feature>
<evidence type="ECO:0000313" key="2">
    <source>
        <dbReference type="EMBL" id="HIQ70939.1"/>
    </source>
</evidence>
<comment type="caution">
    <text evidence="2">The sequence shown here is derived from an EMBL/GenBank/DDBJ whole genome shotgun (WGS) entry which is preliminary data.</text>
</comment>
<reference evidence="2" key="1">
    <citation type="submission" date="2020-10" db="EMBL/GenBank/DDBJ databases">
        <authorList>
            <person name="Gilroy R."/>
        </authorList>
    </citation>
    <scope>NUCLEOTIDE SEQUENCE</scope>
    <source>
        <strain evidence="2">ChiSxjej2B14-6234</strain>
    </source>
</reference>
<dbReference type="Gene3D" id="3.40.1390.20">
    <property type="entry name" value="HprK N-terminal domain-like"/>
    <property type="match status" value="1"/>
</dbReference>